<name>A0ABP6N0E3_9ACTN</name>
<evidence type="ECO:0000313" key="2">
    <source>
        <dbReference type="Proteomes" id="UP001500893"/>
    </source>
</evidence>
<comment type="caution">
    <text evidence="1">The sequence shown here is derived from an EMBL/GenBank/DDBJ whole genome shotgun (WGS) entry which is preliminary data.</text>
</comment>
<keyword evidence="2" id="KW-1185">Reference proteome</keyword>
<sequence length="69" mass="7564">MLRKTARAADAIVVPTHAMADRLLKLAPQLERRKITHIPWGIPGRLLGNRRPGLRAPPPAAFGFCSQDA</sequence>
<gene>
    <name evidence="1" type="ORF">GCM10010521_16140</name>
</gene>
<evidence type="ECO:0000313" key="1">
    <source>
        <dbReference type="EMBL" id="GAA3130859.1"/>
    </source>
</evidence>
<protein>
    <submittedName>
        <fullName evidence="1">Uncharacterized protein</fullName>
    </submittedName>
</protein>
<accession>A0ABP6N0E3</accession>
<organism evidence="1 2">
    <name type="scientific">Streptomyces rameus</name>
    <dbReference type="NCBI Taxonomy" id="68261"/>
    <lineage>
        <taxon>Bacteria</taxon>
        <taxon>Bacillati</taxon>
        <taxon>Actinomycetota</taxon>
        <taxon>Actinomycetes</taxon>
        <taxon>Kitasatosporales</taxon>
        <taxon>Streptomycetaceae</taxon>
        <taxon>Streptomyces</taxon>
    </lineage>
</organism>
<proteinExistence type="predicted"/>
<dbReference type="EMBL" id="BAAAVM010000018">
    <property type="protein sequence ID" value="GAA3130859.1"/>
    <property type="molecule type" value="Genomic_DNA"/>
</dbReference>
<reference evidence="2" key="1">
    <citation type="journal article" date="2019" name="Int. J. Syst. Evol. Microbiol.">
        <title>The Global Catalogue of Microorganisms (GCM) 10K type strain sequencing project: providing services to taxonomists for standard genome sequencing and annotation.</title>
        <authorList>
            <consortium name="The Broad Institute Genomics Platform"/>
            <consortium name="The Broad Institute Genome Sequencing Center for Infectious Disease"/>
            <person name="Wu L."/>
            <person name="Ma J."/>
        </authorList>
    </citation>
    <scope>NUCLEOTIDE SEQUENCE [LARGE SCALE GENOMIC DNA]</scope>
    <source>
        <strain evidence="2">JCM 11574</strain>
    </source>
</reference>
<dbReference type="Proteomes" id="UP001500893">
    <property type="component" value="Unassembled WGS sequence"/>
</dbReference>